<evidence type="ECO:0000313" key="4">
    <source>
        <dbReference type="EMBL" id="BDT60010.1"/>
    </source>
</evidence>
<sequence>MKRHLCLSILVAALAAPGAQAGANIVKCVDGAGRVTLTDQPCEQGATMVRLANMPADEGVTRAEPYPLITERGVLPPPPAVQRRQPSQRVKAKPMLRDVVTLKAARAQFLLMDAAGASKHTLATLD</sequence>
<accession>A0ABM8C9Q6</accession>
<evidence type="ECO:0000259" key="3">
    <source>
        <dbReference type="Pfam" id="PF13511"/>
    </source>
</evidence>
<protein>
    <recommendedName>
        <fullName evidence="3">DUF4124 domain-containing protein</fullName>
    </recommendedName>
</protein>
<dbReference type="Pfam" id="PF13511">
    <property type="entry name" value="DUF4124"/>
    <property type="match status" value="1"/>
</dbReference>
<name>A0ABM8C9Q6_9BURK</name>
<gene>
    <name evidence="4" type="ORF">MasN3_35040</name>
</gene>
<reference evidence="4" key="1">
    <citation type="submission" date="2022-11" db="EMBL/GenBank/DDBJ databases">
        <title>Isolation and characterization of PLA-degrading bacterium Massilia sp. from Antarctic soil.</title>
        <authorList>
            <person name="Sato K."/>
            <person name="Gomez-Fuentes C."/>
            <person name="Ahmad S.A."/>
            <person name="Zulkharnain A."/>
        </authorList>
    </citation>
    <scope>NUCLEOTIDE SEQUENCE</scope>
    <source>
        <strain evidence="4">N-3</strain>
    </source>
</reference>
<proteinExistence type="predicted"/>
<dbReference type="EMBL" id="AP026966">
    <property type="protein sequence ID" value="BDT60010.1"/>
    <property type="molecule type" value="Genomic_DNA"/>
</dbReference>
<feature type="domain" description="DUF4124" evidence="3">
    <location>
        <begin position="13"/>
        <end position="63"/>
    </location>
</feature>
<keyword evidence="2" id="KW-0732">Signal</keyword>
<feature type="chain" id="PRO_5045468621" description="DUF4124 domain-containing protein" evidence="2">
    <location>
        <begin position="22"/>
        <end position="126"/>
    </location>
</feature>
<feature type="signal peptide" evidence="2">
    <location>
        <begin position="1"/>
        <end position="21"/>
    </location>
</feature>
<dbReference type="InterPro" id="IPR025392">
    <property type="entry name" value="DUF4124"/>
</dbReference>
<evidence type="ECO:0000313" key="5">
    <source>
        <dbReference type="Proteomes" id="UP001163336"/>
    </source>
</evidence>
<dbReference type="RefSeq" id="WP_281908967.1">
    <property type="nucleotide sequence ID" value="NZ_AP026966.1"/>
</dbReference>
<evidence type="ECO:0000256" key="2">
    <source>
        <dbReference type="SAM" id="SignalP"/>
    </source>
</evidence>
<dbReference type="Proteomes" id="UP001163336">
    <property type="component" value="Chromosome"/>
</dbReference>
<feature type="region of interest" description="Disordered" evidence="1">
    <location>
        <begin position="70"/>
        <end position="92"/>
    </location>
</feature>
<organism evidence="4 5">
    <name type="scientific">Massilia varians</name>
    <dbReference type="NCBI Taxonomy" id="457921"/>
    <lineage>
        <taxon>Bacteria</taxon>
        <taxon>Pseudomonadati</taxon>
        <taxon>Pseudomonadota</taxon>
        <taxon>Betaproteobacteria</taxon>
        <taxon>Burkholderiales</taxon>
        <taxon>Oxalobacteraceae</taxon>
        <taxon>Telluria group</taxon>
        <taxon>Massilia</taxon>
    </lineage>
</organism>
<evidence type="ECO:0000256" key="1">
    <source>
        <dbReference type="SAM" id="MobiDB-lite"/>
    </source>
</evidence>
<keyword evidence="5" id="KW-1185">Reference proteome</keyword>